<keyword evidence="3" id="KW-1185">Reference proteome</keyword>
<accession>A0ABV5S8D2</accession>
<keyword evidence="1" id="KW-0472">Membrane</keyword>
<dbReference type="Proteomes" id="UP001589532">
    <property type="component" value="Unassembled WGS sequence"/>
</dbReference>
<protein>
    <submittedName>
        <fullName evidence="2">Daptide-type RiPP</fullName>
    </submittedName>
</protein>
<dbReference type="EMBL" id="JBHMBW010000037">
    <property type="protein sequence ID" value="MFB9627930.1"/>
    <property type="molecule type" value="Genomic_DNA"/>
</dbReference>
<gene>
    <name evidence="2" type="ORF">ACFFSA_33020</name>
</gene>
<comment type="caution">
    <text evidence="2">The sequence shown here is derived from an EMBL/GenBank/DDBJ whole genome shotgun (WGS) entry which is preliminary data.</text>
</comment>
<organism evidence="2 3">
    <name type="scientific">Nonomuraea helvata</name>
    <dbReference type="NCBI Taxonomy" id="37484"/>
    <lineage>
        <taxon>Bacteria</taxon>
        <taxon>Bacillati</taxon>
        <taxon>Actinomycetota</taxon>
        <taxon>Actinomycetes</taxon>
        <taxon>Streptosporangiales</taxon>
        <taxon>Streptosporangiaceae</taxon>
        <taxon>Nonomuraea</taxon>
    </lineage>
</organism>
<keyword evidence="1" id="KW-0812">Transmembrane</keyword>
<evidence type="ECO:0000313" key="2">
    <source>
        <dbReference type="EMBL" id="MFB9627930.1"/>
    </source>
</evidence>
<name>A0ABV5S8D2_9ACTN</name>
<proteinExistence type="predicted"/>
<feature type="transmembrane region" description="Helical" evidence="1">
    <location>
        <begin position="35"/>
        <end position="63"/>
    </location>
</feature>
<dbReference type="RefSeq" id="WP_344986940.1">
    <property type="nucleotide sequence ID" value="NZ_BAAAXV010000001.1"/>
</dbReference>
<reference evidence="2 3" key="1">
    <citation type="submission" date="2024-09" db="EMBL/GenBank/DDBJ databases">
        <authorList>
            <person name="Sun Q."/>
            <person name="Mori K."/>
        </authorList>
    </citation>
    <scope>NUCLEOTIDE SEQUENCE [LARGE SCALE GENOMIC DNA]</scope>
    <source>
        <strain evidence="2 3">JCM 3143</strain>
    </source>
</reference>
<dbReference type="NCBIfam" id="NF041808">
    <property type="entry name" value="daptide_123"/>
    <property type="match status" value="1"/>
</dbReference>
<evidence type="ECO:0000256" key="1">
    <source>
        <dbReference type="SAM" id="Phobius"/>
    </source>
</evidence>
<keyword evidence="1" id="KW-1133">Transmembrane helix</keyword>
<sequence>MSTTTAEALDLFPLELGMQELEPMDAPGFWSGFKIGVTISGVALSFGGAVFGGTVALATASIIST</sequence>
<evidence type="ECO:0000313" key="3">
    <source>
        <dbReference type="Proteomes" id="UP001589532"/>
    </source>
</evidence>